<dbReference type="GO" id="GO:0006364">
    <property type="term" value="P:rRNA processing"/>
    <property type="evidence" value="ECO:0007669"/>
    <property type="project" value="UniProtKB-KW"/>
</dbReference>
<dbReference type="Proteomes" id="UP000288216">
    <property type="component" value="Unassembled WGS sequence"/>
</dbReference>
<organism evidence="7 8">
    <name type="scientific">Scyliorhinus torazame</name>
    <name type="common">Cloudy catshark</name>
    <name type="synonym">Catulus torazame</name>
    <dbReference type="NCBI Taxonomy" id="75743"/>
    <lineage>
        <taxon>Eukaryota</taxon>
        <taxon>Metazoa</taxon>
        <taxon>Chordata</taxon>
        <taxon>Craniata</taxon>
        <taxon>Vertebrata</taxon>
        <taxon>Chondrichthyes</taxon>
        <taxon>Elasmobranchii</taxon>
        <taxon>Galeomorphii</taxon>
        <taxon>Galeoidea</taxon>
        <taxon>Carcharhiniformes</taxon>
        <taxon>Scyliorhinidae</taxon>
        <taxon>Scyliorhinus</taxon>
    </lineage>
</organism>
<dbReference type="PANTHER" id="PTHR31633:SF1">
    <property type="entry name" value="H_ACA RIBONUCLEOPROTEIN COMPLEX NON-CORE SUBUNIT NAF1"/>
    <property type="match status" value="1"/>
</dbReference>
<accession>A0A401NTC0</accession>
<sequence length="315" mass="33921">MTDEKGDKDIKLCLWTDTAEKKMISEGSLLMESNNNLAAEQHELPAAELCTQVCKSESLMAASEVGVIKQTDSKVQDELDVPSPQCTPSEVNGNVMPCVTLATPAAQGNLDAVKSSKVSMPEKCDITLVSPTSVTGDQEMEVSVSARLETLSFQRSQFVCQKTEHAEGEQLGQSTDFPRVNVMLQDVAAEEEDSEDDESSSSEDTSTDSDSDSTSSSSSAPSVVVMSDGEDDDQEPGDKRKPQPVKTKDELLLADLPKTEEVNIALPEEIAKEPIGVVSSIIDQLVIVESLKDMPPVNEETILFKMDNTSVGKVS</sequence>
<dbReference type="AlphaFoldDB" id="A0A401NTC0"/>
<evidence type="ECO:0000313" key="8">
    <source>
        <dbReference type="Proteomes" id="UP000288216"/>
    </source>
</evidence>
<feature type="compositionally biased region" description="Basic and acidic residues" evidence="6">
    <location>
        <begin position="236"/>
        <end position="249"/>
    </location>
</feature>
<gene>
    <name evidence="7" type="ORF">scyTo_0007481</name>
</gene>
<dbReference type="GO" id="GO:0000493">
    <property type="term" value="P:box H/ACA snoRNP assembly"/>
    <property type="evidence" value="ECO:0007669"/>
    <property type="project" value="InterPro"/>
</dbReference>
<keyword evidence="5" id="KW-0539">Nucleus</keyword>
<feature type="compositionally biased region" description="Acidic residues" evidence="6">
    <location>
        <begin position="188"/>
        <end position="211"/>
    </location>
</feature>
<evidence type="ECO:0000256" key="6">
    <source>
        <dbReference type="SAM" id="MobiDB-lite"/>
    </source>
</evidence>
<evidence type="ECO:0000256" key="5">
    <source>
        <dbReference type="ARBA" id="ARBA00023242"/>
    </source>
</evidence>
<evidence type="ECO:0000313" key="7">
    <source>
        <dbReference type="EMBL" id="GCB64094.1"/>
    </source>
</evidence>
<dbReference type="EMBL" id="BFAA01002722">
    <property type="protein sequence ID" value="GCB64094.1"/>
    <property type="molecule type" value="Genomic_DNA"/>
</dbReference>
<dbReference type="GO" id="GO:0003723">
    <property type="term" value="F:RNA binding"/>
    <property type="evidence" value="ECO:0007669"/>
    <property type="project" value="UniProtKB-KW"/>
</dbReference>
<dbReference type="InterPro" id="IPR038664">
    <property type="entry name" value="Gar1/Naf1_Cbf5-bd_sf"/>
</dbReference>
<dbReference type="OrthoDB" id="21550at2759"/>
<evidence type="ECO:0000256" key="4">
    <source>
        <dbReference type="ARBA" id="ARBA00022884"/>
    </source>
</evidence>
<proteinExistence type="predicted"/>
<comment type="subcellular location">
    <subcellularLocation>
        <location evidence="1">Nucleus</location>
    </subcellularLocation>
</comment>
<dbReference type="OMA" id="CKSESLM"/>
<keyword evidence="8" id="KW-1185">Reference proteome</keyword>
<keyword evidence="3" id="KW-0698">rRNA processing</keyword>
<dbReference type="GO" id="GO:0005732">
    <property type="term" value="C:sno(s)RNA-containing ribonucleoprotein complex"/>
    <property type="evidence" value="ECO:0007669"/>
    <property type="project" value="InterPro"/>
</dbReference>
<dbReference type="InterPro" id="IPR040309">
    <property type="entry name" value="Naf1"/>
</dbReference>
<name>A0A401NTC0_SCYTO</name>
<dbReference type="PANTHER" id="PTHR31633">
    <property type="entry name" value="H/ACA RIBONUCLEOPROTEIN COMPLEX NON-CORE SUBUNIT NAF1"/>
    <property type="match status" value="1"/>
</dbReference>
<feature type="region of interest" description="Disordered" evidence="6">
    <location>
        <begin position="188"/>
        <end position="249"/>
    </location>
</feature>
<protein>
    <submittedName>
        <fullName evidence="7">Uncharacterized protein</fullName>
    </submittedName>
</protein>
<evidence type="ECO:0000256" key="3">
    <source>
        <dbReference type="ARBA" id="ARBA00022552"/>
    </source>
</evidence>
<evidence type="ECO:0000256" key="1">
    <source>
        <dbReference type="ARBA" id="ARBA00004123"/>
    </source>
</evidence>
<feature type="non-terminal residue" evidence="7">
    <location>
        <position position="315"/>
    </location>
</feature>
<dbReference type="GO" id="GO:0005634">
    <property type="term" value="C:nucleus"/>
    <property type="evidence" value="ECO:0007669"/>
    <property type="project" value="UniProtKB-SubCell"/>
</dbReference>
<keyword evidence="4" id="KW-0694">RNA-binding</keyword>
<comment type="caution">
    <text evidence="7">The sequence shown here is derived from an EMBL/GenBank/DDBJ whole genome shotgun (WGS) entry which is preliminary data.</text>
</comment>
<keyword evidence="2" id="KW-0690">Ribosome biogenesis</keyword>
<dbReference type="STRING" id="75743.A0A401NTC0"/>
<reference evidence="7 8" key="1">
    <citation type="journal article" date="2018" name="Nat. Ecol. Evol.">
        <title>Shark genomes provide insights into elasmobranch evolution and the origin of vertebrates.</title>
        <authorList>
            <person name="Hara Y"/>
            <person name="Yamaguchi K"/>
            <person name="Onimaru K"/>
            <person name="Kadota M"/>
            <person name="Koyanagi M"/>
            <person name="Keeley SD"/>
            <person name="Tatsumi K"/>
            <person name="Tanaka K"/>
            <person name="Motone F"/>
            <person name="Kageyama Y"/>
            <person name="Nozu R"/>
            <person name="Adachi N"/>
            <person name="Nishimura O"/>
            <person name="Nakagawa R"/>
            <person name="Tanegashima C"/>
            <person name="Kiyatake I"/>
            <person name="Matsumoto R"/>
            <person name="Murakumo K"/>
            <person name="Nishida K"/>
            <person name="Terakita A"/>
            <person name="Kuratani S"/>
            <person name="Sato K"/>
            <person name="Hyodo S Kuraku.S."/>
        </authorList>
    </citation>
    <scope>NUCLEOTIDE SEQUENCE [LARGE SCALE GENOMIC DNA]</scope>
</reference>
<evidence type="ECO:0000256" key="2">
    <source>
        <dbReference type="ARBA" id="ARBA00022517"/>
    </source>
</evidence>
<dbReference type="Gene3D" id="2.40.10.230">
    <property type="entry name" value="Probable tRNA pseudouridine synthase domain"/>
    <property type="match status" value="1"/>
</dbReference>